<dbReference type="OrthoDB" id="9777638at2"/>
<keyword evidence="2 6" id="KW-0808">Transferase</keyword>
<gene>
    <name evidence="6" type="ORF">DY218_04435</name>
</gene>
<dbReference type="Proteomes" id="UP000263094">
    <property type="component" value="Unassembled WGS sequence"/>
</dbReference>
<dbReference type="InterPro" id="IPR041698">
    <property type="entry name" value="Methyltransf_25"/>
</dbReference>
<name>A0A372MAN5_9ACTN</name>
<evidence type="ECO:0000313" key="6">
    <source>
        <dbReference type="EMBL" id="RFU87939.1"/>
    </source>
</evidence>
<dbReference type="CDD" id="cd02440">
    <property type="entry name" value="AdoMet_MTases"/>
    <property type="match status" value="1"/>
</dbReference>
<sequence>MSRARILGLICLTSSRLEVAEWHTERSRTRPGGDDVDRTHEAAEAQAARWKGSGADAWVAAQGYLDAMYRPFADLLVQAAAAHPGRVLDVGCGTGASTVAVARELGADADCVGVDISETMVGAARDRARREGSSARFVNADAATHAFESAAYDLVVSRFGVMFFGDPARAFGNLRRAAAGGARLRFVVWRGMAENPFMTTAERAAAPLVPSLPVRKDGDPGQFGLADPARTEQLLLEGGWTGVGIRPVDAVCTLPETELDSYFSRFGVLGPVLPGLPEPTRARVVETVRAAFEPYVHGDEVRYTAACWVVDARAAEDAPGR</sequence>
<feature type="domain" description="Methyltransferase" evidence="5">
    <location>
        <begin position="87"/>
        <end position="177"/>
    </location>
</feature>
<dbReference type="Gene3D" id="3.40.50.150">
    <property type="entry name" value="Vaccinia Virus protein VP39"/>
    <property type="match status" value="1"/>
</dbReference>
<organism evidence="6 7">
    <name type="scientific">Streptomyces triticagri</name>
    <dbReference type="NCBI Taxonomy" id="2293568"/>
    <lineage>
        <taxon>Bacteria</taxon>
        <taxon>Bacillati</taxon>
        <taxon>Actinomycetota</taxon>
        <taxon>Actinomycetes</taxon>
        <taxon>Kitasatosporales</taxon>
        <taxon>Streptomycetaceae</taxon>
        <taxon>Streptomyces</taxon>
    </lineage>
</organism>
<evidence type="ECO:0000256" key="4">
    <source>
        <dbReference type="SAM" id="MobiDB-lite"/>
    </source>
</evidence>
<keyword evidence="3" id="KW-0949">S-adenosyl-L-methionine</keyword>
<dbReference type="GO" id="GO:0032259">
    <property type="term" value="P:methylation"/>
    <property type="evidence" value="ECO:0007669"/>
    <property type="project" value="UniProtKB-KW"/>
</dbReference>
<evidence type="ECO:0000313" key="7">
    <source>
        <dbReference type="Proteomes" id="UP000263094"/>
    </source>
</evidence>
<proteinExistence type="predicted"/>
<protein>
    <submittedName>
        <fullName evidence="6">Class I SAM-dependent methyltransferase</fullName>
    </submittedName>
</protein>
<keyword evidence="7" id="KW-1185">Reference proteome</keyword>
<dbReference type="AlphaFoldDB" id="A0A372MAN5"/>
<accession>A0A372MAN5</accession>
<dbReference type="SUPFAM" id="SSF53335">
    <property type="entry name" value="S-adenosyl-L-methionine-dependent methyltransferases"/>
    <property type="match status" value="1"/>
</dbReference>
<dbReference type="GO" id="GO:0008168">
    <property type="term" value="F:methyltransferase activity"/>
    <property type="evidence" value="ECO:0007669"/>
    <property type="project" value="UniProtKB-KW"/>
</dbReference>
<dbReference type="InterPro" id="IPR029063">
    <property type="entry name" value="SAM-dependent_MTases_sf"/>
</dbReference>
<dbReference type="PANTHER" id="PTHR43464">
    <property type="entry name" value="METHYLTRANSFERASE"/>
    <property type="match status" value="1"/>
</dbReference>
<reference evidence="6 7" key="1">
    <citation type="submission" date="2018-08" db="EMBL/GenBank/DDBJ databases">
        <title>Isolation, diversity and antifungal activity of Actinobacteria from wheat.</title>
        <authorList>
            <person name="Han C."/>
        </authorList>
    </citation>
    <scope>NUCLEOTIDE SEQUENCE [LARGE SCALE GENOMIC DNA]</scope>
    <source>
        <strain evidence="6 7">NEAU-YY421</strain>
    </source>
</reference>
<dbReference type="Pfam" id="PF13649">
    <property type="entry name" value="Methyltransf_25"/>
    <property type="match status" value="1"/>
</dbReference>
<dbReference type="EMBL" id="QUAK01000022">
    <property type="protein sequence ID" value="RFU87939.1"/>
    <property type="molecule type" value="Genomic_DNA"/>
</dbReference>
<comment type="caution">
    <text evidence="6">The sequence shown here is derived from an EMBL/GenBank/DDBJ whole genome shotgun (WGS) entry which is preliminary data.</text>
</comment>
<keyword evidence="1 6" id="KW-0489">Methyltransferase</keyword>
<evidence type="ECO:0000256" key="2">
    <source>
        <dbReference type="ARBA" id="ARBA00022679"/>
    </source>
</evidence>
<feature type="region of interest" description="Disordered" evidence="4">
    <location>
        <begin position="23"/>
        <end position="42"/>
    </location>
</feature>
<evidence type="ECO:0000256" key="3">
    <source>
        <dbReference type="ARBA" id="ARBA00022691"/>
    </source>
</evidence>
<evidence type="ECO:0000256" key="1">
    <source>
        <dbReference type="ARBA" id="ARBA00022603"/>
    </source>
</evidence>
<evidence type="ECO:0000259" key="5">
    <source>
        <dbReference type="Pfam" id="PF13649"/>
    </source>
</evidence>
<dbReference type="PANTHER" id="PTHR43464:SF19">
    <property type="entry name" value="UBIQUINONE BIOSYNTHESIS O-METHYLTRANSFERASE, MITOCHONDRIAL"/>
    <property type="match status" value="1"/>
</dbReference>